<dbReference type="Pfam" id="PF12804">
    <property type="entry name" value="NTP_transf_3"/>
    <property type="match status" value="1"/>
</dbReference>
<dbReference type="EMBL" id="BAABEP010000003">
    <property type="protein sequence ID" value="GAA3713296.1"/>
    <property type="molecule type" value="Genomic_DNA"/>
</dbReference>
<reference evidence="3" key="1">
    <citation type="journal article" date="2019" name="Int. J. Syst. Evol. Microbiol.">
        <title>The Global Catalogue of Microorganisms (GCM) 10K type strain sequencing project: providing services to taxonomists for standard genome sequencing and annotation.</title>
        <authorList>
            <consortium name="The Broad Institute Genomics Platform"/>
            <consortium name="The Broad Institute Genome Sequencing Center for Infectious Disease"/>
            <person name="Wu L."/>
            <person name="Ma J."/>
        </authorList>
    </citation>
    <scope>NUCLEOTIDE SEQUENCE [LARGE SCALE GENOMIC DNA]</scope>
    <source>
        <strain evidence="3">JCM 30846</strain>
    </source>
</reference>
<evidence type="ECO:0000259" key="1">
    <source>
        <dbReference type="Pfam" id="PF12804"/>
    </source>
</evidence>
<keyword evidence="2" id="KW-0808">Transferase</keyword>
<dbReference type="InterPro" id="IPR029044">
    <property type="entry name" value="Nucleotide-diphossugar_trans"/>
</dbReference>
<dbReference type="PANTHER" id="PTHR43777:SF1">
    <property type="entry name" value="MOLYBDENUM COFACTOR CYTIDYLYLTRANSFERASE"/>
    <property type="match status" value="1"/>
</dbReference>
<name>A0ABP7E284_9ACTN</name>
<proteinExistence type="predicted"/>
<dbReference type="CDD" id="cd04182">
    <property type="entry name" value="GT_2_like_f"/>
    <property type="match status" value="1"/>
</dbReference>
<accession>A0ABP7E284</accession>
<dbReference type="SUPFAM" id="SSF53448">
    <property type="entry name" value="Nucleotide-diphospho-sugar transferases"/>
    <property type="match status" value="1"/>
</dbReference>
<dbReference type="Proteomes" id="UP001499884">
    <property type="component" value="Unassembled WGS sequence"/>
</dbReference>
<dbReference type="InterPro" id="IPR025877">
    <property type="entry name" value="MobA-like_NTP_Trfase"/>
</dbReference>
<protein>
    <submittedName>
        <fullName evidence="2">NTP transferase domain-containing protein</fullName>
    </submittedName>
</protein>
<dbReference type="Gene3D" id="3.90.550.10">
    <property type="entry name" value="Spore Coat Polysaccharide Biosynthesis Protein SpsA, Chain A"/>
    <property type="match status" value="1"/>
</dbReference>
<keyword evidence="3" id="KW-1185">Reference proteome</keyword>
<gene>
    <name evidence="2" type="ORF">GCM10023082_08820</name>
</gene>
<dbReference type="GO" id="GO:0016740">
    <property type="term" value="F:transferase activity"/>
    <property type="evidence" value="ECO:0007669"/>
    <property type="project" value="UniProtKB-KW"/>
</dbReference>
<feature type="domain" description="MobA-like NTP transferase" evidence="1">
    <location>
        <begin position="5"/>
        <end position="161"/>
    </location>
</feature>
<sequence length="194" mass="20551">MFVTGILLAAGSSRRLGQPKQLLPLRGATLLDAALATARACRFDQLLLPLGGSADAVRDKVDTSGAEQFDVERHGDGCGASVTAAMGRVDPRADGVVLLLGDQPGVRPEDVAGLLGAVAGRPAGLCRYRDGPGHPLWFGRELFGDLAALHGDKAVWRLLDSGRFPVVEHPVDLPVPRDVDTWDDYRALVAEVGR</sequence>
<dbReference type="PANTHER" id="PTHR43777">
    <property type="entry name" value="MOLYBDENUM COFACTOR CYTIDYLYLTRANSFERASE"/>
    <property type="match status" value="1"/>
</dbReference>
<evidence type="ECO:0000313" key="3">
    <source>
        <dbReference type="Proteomes" id="UP001499884"/>
    </source>
</evidence>
<dbReference type="RefSeq" id="WP_345641362.1">
    <property type="nucleotide sequence ID" value="NZ_BAABEP010000003.1"/>
</dbReference>
<comment type="caution">
    <text evidence="2">The sequence shown here is derived from an EMBL/GenBank/DDBJ whole genome shotgun (WGS) entry which is preliminary data.</text>
</comment>
<organism evidence="2 3">
    <name type="scientific">Streptomyces tremellae</name>
    <dbReference type="NCBI Taxonomy" id="1124239"/>
    <lineage>
        <taxon>Bacteria</taxon>
        <taxon>Bacillati</taxon>
        <taxon>Actinomycetota</taxon>
        <taxon>Actinomycetes</taxon>
        <taxon>Kitasatosporales</taxon>
        <taxon>Streptomycetaceae</taxon>
        <taxon>Streptomyces</taxon>
    </lineage>
</organism>
<evidence type="ECO:0000313" key="2">
    <source>
        <dbReference type="EMBL" id="GAA3713296.1"/>
    </source>
</evidence>